<feature type="domain" description="ATP-grasp" evidence="11">
    <location>
        <begin position="135"/>
        <end position="333"/>
    </location>
</feature>
<dbReference type="GO" id="GO:0046872">
    <property type="term" value="F:metal ion binding"/>
    <property type="evidence" value="ECO:0007669"/>
    <property type="project" value="InterPro"/>
</dbReference>
<evidence type="ECO:0000256" key="5">
    <source>
        <dbReference type="ARBA" id="ARBA00022741"/>
    </source>
</evidence>
<dbReference type="AlphaFoldDB" id="A0A3N1D3K8"/>
<dbReference type="EMBL" id="RJKE01000001">
    <property type="protein sequence ID" value="ROO88089.1"/>
    <property type="molecule type" value="Genomic_DNA"/>
</dbReference>
<keyword evidence="6 10" id="KW-0067">ATP-binding</keyword>
<dbReference type="InterPro" id="IPR011127">
    <property type="entry name" value="Dala_Dala_lig_N"/>
</dbReference>
<dbReference type="RefSeq" id="WP_123667325.1">
    <property type="nucleotide sequence ID" value="NZ_RJKE01000001.1"/>
</dbReference>
<reference evidence="12 13" key="1">
    <citation type="submission" date="2018-11" db="EMBL/GenBank/DDBJ databases">
        <title>Sequencing the genomes of 1000 actinobacteria strains.</title>
        <authorList>
            <person name="Klenk H.-P."/>
        </authorList>
    </citation>
    <scope>NUCLEOTIDE SEQUENCE [LARGE SCALE GENOMIC DNA]</scope>
    <source>
        <strain evidence="12 13">DSM 44254</strain>
    </source>
</reference>
<evidence type="ECO:0000256" key="2">
    <source>
        <dbReference type="ARBA" id="ARBA00010871"/>
    </source>
</evidence>
<dbReference type="GO" id="GO:0008716">
    <property type="term" value="F:D-alanine-D-alanine ligase activity"/>
    <property type="evidence" value="ECO:0007669"/>
    <property type="project" value="InterPro"/>
</dbReference>
<name>A0A3N1D3K8_9ACTN</name>
<evidence type="ECO:0000313" key="12">
    <source>
        <dbReference type="EMBL" id="ROO88089.1"/>
    </source>
</evidence>
<keyword evidence="8" id="KW-0573">Peptidoglycan synthesis</keyword>
<evidence type="ECO:0000256" key="1">
    <source>
        <dbReference type="ARBA" id="ARBA00004496"/>
    </source>
</evidence>
<dbReference type="InterPro" id="IPR011761">
    <property type="entry name" value="ATP-grasp"/>
</dbReference>
<dbReference type="InterPro" id="IPR016185">
    <property type="entry name" value="PreATP-grasp_dom_sf"/>
</dbReference>
<sequence length="355" mass="37868">MNHRLIAADTPAVEAQLHVLRSWRAERCAGLSVALVYGGVSTEDRLYIAESPVEQMSVTALARSLKSIGVHFDILDPCEPAFVRSIAGYDVVLSNLHGPYGEDGRLQGLLDYLRKPYCGSGVAASAVAADKLLCKRAMRGLEVPTPGWRVWDGRTWEWAGRPAMVKPSLGGSSVGMSLVHTLDGLRTAVEEAAAVDSGHVLIEDYIPGTPVTVALLELPDGLLVLPPLMTDVPDAEFYDAASKLDADSTGTVRTRPADLTPVALAALEHFAVKLWDGLGCRGLARVDFMVTRIGEPYALEVNTNPGLSSESNFVTAAELCGFDHADVVTAILHEALTRPAYSGPLPEPVFEVASG</sequence>
<comment type="caution">
    <text evidence="12">The sequence shown here is derived from an EMBL/GenBank/DDBJ whole genome shotgun (WGS) entry which is preliminary data.</text>
</comment>
<dbReference type="SUPFAM" id="SSF52440">
    <property type="entry name" value="PreATP-grasp domain"/>
    <property type="match status" value="1"/>
</dbReference>
<evidence type="ECO:0000256" key="8">
    <source>
        <dbReference type="ARBA" id="ARBA00022984"/>
    </source>
</evidence>
<proteinExistence type="inferred from homology"/>
<evidence type="ECO:0000256" key="10">
    <source>
        <dbReference type="PROSITE-ProRule" id="PRU00409"/>
    </source>
</evidence>
<comment type="subcellular location">
    <subcellularLocation>
        <location evidence="1">Cytoplasm</location>
    </subcellularLocation>
</comment>
<dbReference type="PANTHER" id="PTHR23132">
    <property type="entry name" value="D-ALANINE--D-ALANINE LIGASE"/>
    <property type="match status" value="1"/>
</dbReference>
<dbReference type="InterPro" id="IPR000291">
    <property type="entry name" value="D-Ala_lig_Van_CS"/>
</dbReference>
<evidence type="ECO:0000313" key="13">
    <source>
        <dbReference type="Proteomes" id="UP000272400"/>
    </source>
</evidence>
<evidence type="ECO:0000256" key="6">
    <source>
        <dbReference type="ARBA" id="ARBA00022840"/>
    </source>
</evidence>
<dbReference type="GO" id="GO:0005524">
    <property type="term" value="F:ATP binding"/>
    <property type="evidence" value="ECO:0007669"/>
    <property type="project" value="UniProtKB-UniRule"/>
</dbReference>
<keyword evidence="9" id="KW-0961">Cell wall biogenesis/degradation</keyword>
<dbReference type="PANTHER" id="PTHR23132:SF23">
    <property type="entry name" value="D-ALANINE--D-ALANINE LIGASE B"/>
    <property type="match status" value="1"/>
</dbReference>
<dbReference type="PROSITE" id="PS00843">
    <property type="entry name" value="DALA_DALA_LIGASE_1"/>
    <property type="match status" value="1"/>
</dbReference>
<accession>A0A3N1D3K8</accession>
<keyword evidence="3" id="KW-0963">Cytoplasm</keyword>
<dbReference type="InterPro" id="IPR013815">
    <property type="entry name" value="ATP_grasp_subdomain_1"/>
</dbReference>
<evidence type="ECO:0000256" key="9">
    <source>
        <dbReference type="ARBA" id="ARBA00023316"/>
    </source>
</evidence>
<dbReference type="InterPro" id="IPR011095">
    <property type="entry name" value="Dala_Dala_lig_C"/>
</dbReference>
<dbReference type="OrthoDB" id="9813261at2"/>
<gene>
    <name evidence="12" type="ORF">EDD29_5746</name>
</gene>
<evidence type="ECO:0000256" key="4">
    <source>
        <dbReference type="ARBA" id="ARBA00022598"/>
    </source>
</evidence>
<dbReference type="Pfam" id="PF01820">
    <property type="entry name" value="Dala_Dala_lig_N"/>
    <property type="match status" value="1"/>
</dbReference>
<protein>
    <submittedName>
        <fullName evidence="12">D-alanine--D-alanine ligase</fullName>
    </submittedName>
</protein>
<evidence type="ECO:0000256" key="3">
    <source>
        <dbReference type="ARBA" id="ARBA00022490"/>
    </source>
</evidence>
<evidence type="ECO:0000259" key="11">
    <source>
        <dbReference type="PROSITE" id="PS50975"/>
    </source>
</evidence>
<comment type="similarity">
    <text evidence="2">Belongs to the D-alanine--D-alanine ligase family.</text>
</comment>
<evidence type="ECO:0000256" key="7">
    <source>
        <dbReference type="ARBA" id="ARBA00022960"/>
    </source>
</evidence>
<dbReference type="Gene3D" id="3.30.470.20">
    <property type="entry name" value="ATP-grasp fold, B domain"/>
    <property type="match status" value="1"/>
</dbReference>
<dbReference type="PROSITE" id="PS50975">
    <property type="entry name" value="ATP_GRASP"/>
    <property type="match status" value="1"/>
</dbReference>
<dbReference type="Pfam" id="PF07478">
    <property type="entry name" value="Dala_Dala_lig_C"/>
    <property type="match status" value="1"/>
</dbReference>
<dbReference type="Proteomes" id="UP000272400">
    <property type="component" value="Unassembled WGS sequence"/>
</dbReference>
<dbReference type="GO" id="GO:0005737">
    <property type="term" value="C:cytoplasm"/>
    <property type="evidence" value="ECO:0007669"/>
    <property type="project" value="UniProtKB-SubCell"/>
</dbReference>
<dbReference type="Gene3D" id="3.40.50.20">
    <property type="match status" value="1"/>
</dbReference>
<dbReference type="GO" id="GO:0009252">
    <property type="term" value="P:peptidoglycan biosynthetic process"/>
    <property type="evidence" value="ECO:0007669"/>
    <property type="project" value="UniProtKB-KW"/>
</dbReference>
<dbReference type="GO" id="GO:0071555">
    <property type="term" value="P:cell wall organization"/>
    <property type="evidence" value="ECO:0007669"/>
    <property type="project" value="UniProtKB-KW"/>
</dbReference>
<dbReference type="Gene3D" id="3.30.1490.20">
    <property type="entry name" value="ATP-grasp fold, A domain"/>
    <property type="match status" value="1"/>
</dbReference>
<dbReference type="GO" id="GO:0008360">
    <property type="term" value="P:regulation of cell shape"/>
    <property type="evidence" value="ECO:0007669"/>
    <property type="project" value="UniProtKB-KW"/>
</dbReference>
<keyword evidence="7" id="KW-0133">Cell shape</keyword>
<organism evidence="12 13">
    <name type="scientific">Actinocorallia herbida</name>
    <dbReference type="NCBI Taxonomy" id="58109"/>
    <lineage>
        <taxon>Bacteria</taxon>
        <taxon>Bacillati</taxon>
        <taxon>Actinomycetota</taxon>
        <taxon>Actinomycetes</taxon>
        <taxon>Streptosporangiales</taxon>
        <taxon>Thermomonosporaceae</taxon>
        <taxon>Actinocorallia</taxon>
    </lineage>
</organism>
<keyword evidence="13" id="KW-1185">Reference proteome</keyword>
<keyword evidence="5 10" id="KW-0547">Nucleotide-binding</keyword>
<keyword evidence="4 12" id="KW-0436">Ligase</keyword>
<dbReference type="SUPFAM" id="SSF56059">
    <property type="entry name" value="Glutathione synthetase ATP-binding domain-like"/>
    <property type="match status" value="1"/>
</dbReference>
<dbReference type="PROSITE" id="PS00844">
    <property type="entry name" value="DALA_DALA_LIGASE_2"/>
    <property type="match status" value="1"/>
</dbReference>